<keyword evidence="2" id="KW-0813">Transport</keyword>
<comment type="caution">
    <text evidence="7">The sequence shown here is derived from an EMBL/GenBank/DDBJ whole genome shotgun (WGS) entry which is preliminary data.</text>
</comment>
<evidence type="ECO:0000256" key="1">
    <source>
        <dbReference type="ARBA" id="ARBA00004127"/>
    </source>
</evidence>
<gene>
    <name evidence="7" type="ORF">AX774_g2731</name>
</gene>
<dbReference type="OrthoDB" id="5570882at2759"/>
<feature type="transmembrane region" description="Helical" evidence="6">
    <location>
        <begin position="15"/>
        <end position="36"/>
    </location>
</feature>
<evidence type="ECO:0000313" key="7">
    <source>
        <dbReference type="EMBL" id="OMH83766.1"/>
    </source>
</evidence>
<dbReference type="EMBL" id="LSSK01000316">
    <property type="protein sequence ID" value="OMH83766.1"/>
    <property type="molecule type" value="Genomic_DNA"/>
</dbReference>
<organism evidence="7 8">
    <name type="scientific">Zancudomyces culisetae</name>
    <name type="common">Gut fungus</name>
    <name type="synonym">Smittium culisetae</name>
    <dbReference type="NCBI Taxonomy" id="1213189"/>
    <lineage>
        <taxon>Eukaryota</taxon>
        <taxon>Fungi</taxon>
        <taxon>Fungi incertae sedis</taxon>
        <taxon>Zoopagomycota</taxon>
        <taxon>Kickxellomycotina</taxon>
        <taxon>Harpellomycetes</taxon>
        <taxon>Harpellales</taxon>
        <taxon>Legeriomycetaceae</taxon>
        <taxon>Zancudomyces</taxon>
    </lineage>
</organism>
<name>A0A1R1PS05_ZANCU</name>
<sequence length="154" mass="16514">MLGTMNQNTSSGLKILYLALSGVGMGSCLQSMLVVAQASVPKNLVFITTTIVQFMRVIGGAFGIAIVATVFNTVLSKRLAETALTYPEYAELIKSVSDNSSLAWAPDVPPELHNLIISNFTKAINSVFYTTVPFLVVAFIFTLGIKHINLGGKK</sequence>
<reference evidence="8" key="1">
    <citation type="submission" date="2017-01" db="EMBL/GenBank/DDBJ databases">
        <authorList>
            <person name="Wang Y."/>
            <person name="White M."/>
            <person name="Kvist S."/>
            <person name="Moncalvo J.-M."/>
        </authorList>
    </citation>
    <scope>NUCLEOTIDE SEQUENCE [LARGE SCALE GENOMIC DNA]</scope>
    <source>
        <strain evidence="8">COL-18-3</strain>
    </source>
</reference>
<comment type="subcellular location">
    <subcellularLocation>
        <location evidence="1">Endomembrane system</location>
        <topology evidence="1">Multi-pass membrane protein</topology>
    </subcellularLocation>
</comment>
<dbReference type="GO" id="GO:0012505">
    <property type="term" value="C:endomembrane system"/>
    <property type="evidence" value="ECO:0007669"/>
    <property type="project" value="UniProtKB-SubCell"/>
</dbReference>
<dbReference type="PANTHER" id="PTHR23501:SF191">
    <property type="entry name" value="VACUOLAR BASIC AMINO ACID TRANSPORTER 4"/>
    <property type="match status" value="1"/>
</dbReference>
<dbReference type="GO" id="GO:0022857">
    <property type="term" value="F:transmembrane transporter activity"/>
    <property type="evidence" value="ECO:0007669"/>
    <property type="project" value="TreeGrafter"/>
</dbReference>
<evidence type="ECO:0000313" key="8">
    <source>
        <dbReference type="Proteomes" id="UP000188320"/>
    </source>
</evidence>
<keyword evidence="8" id="KW-1185">Reference proteome</keyword>
<dbReference type="PANTHER" id="PTHR23501">
    <property type="entry name" value="MAJOR FACILITATOR SUPERFAMILY"/>
    <property type="match status" value="1"/>
</dbReference>
<evidence type="ECO:0000256" key="5">
    <source>
        <dbReference type="ARBA" id="ARBA00023136"/>
    </source>
</evidence>
<accession>A0A1R1PS05</accession>
<keyword evidence="3 6" id="KW-0812">Transmembrane</keyword>
<feature type="transmembrane region" description="Helical" evidence="6">
    <location>
        <begin position="127"/>
        <end position="145"/>
    </location>
</feature>
<dbReference type="GO" id="GO:0005886">
    <property type="term" value="C:plasma membrane"/>
    <property type="evidence" value="ECO:0007669"/>
    <property type="project" value="TreeGrafter"/>
</dbReference>
<dbReference type="InterPro" id="IPR036259">
    <property type="entry name" value="MFS_trans_sf"/>
</dbReference>
<evidence type="ECO:0000256" key="2">
    <source>
        <dbReference type="ARBA" id="ARBA00022448"/>
    </source>
</evidence>
<evidence type="ECO:0000256" key="4">
    <source>
        <dbReference type="ARBA" id="ARBA00022989"/>
    </source>
</evidence>
<dbReference type="SUPFAM" id="SSF103473">
    <property type="entry name" value="MFS general substrate transporter"/>
    <property type="match status" value="1"/>
</dbReference>
<proteinExistence type="predicted"/>
<protein>
    <submittedName>
        <fullName evidence="7">Putative MFS-type transporter YusP</fullName>
    </submittedName>
</protein>
<dbReference type="AlphaFoldDB" id="A0A1R1PS05"/>
<feature type="transmembrane region" description="Helical" evidence="6">
    <location>
        <begin position="57"/>
        <end position="75"/>
    </location>
</feature>
<dbReference type="Proteomes" id="UP000188320">
    <property type="component" value="Unassembled WGS sequence"/>
</dbReference>
<evidence type="ECO:0000256" key="6">
    <source>
        <dbReference type="SAM" id="Phobius"/>
    </source>
</evidence>
<keyword evidence="4 6" id="KW-1133">Transmembrane helix</keyword>
<keyword evidence="5 6" id="KW-0472">Membrane</keyword>
<evidence type="ECO:0000256" key="3">
    <source>
        <dbReference type="ARBA" id="ARBA00022692"/>
    </source>
</evidence>